<sequence length="254" mass="28288">MSCEDCFKTVPHSGTPLGVAETIAGVPTYISEPKDAGAQRSILLFFSDVFSPFYINNQLVQDYFAAHGFTVLGIDYFFGDRFDKLHKEPGFARERWRDTSLKQAAEHTPKWVEAVRQRYGTNDVKYCAVGYCFGAPFVFDLASDASFNLAAAAVAHPSGIYGRHGNGLKTDVIENCVAPILFSCAETDAAFPAEARRQTEDILVKNKAQYYFQIFSGVSHGFAARGDPSVDDQRWAKEECARGTLQWFKRFTAQ</sequence>
<evidence type="ECO:0000313" key="2">
    <source>
        <dbReference type="EMBL" id="KIK78909.1"/>
    </source>
</evidence>
<proteinExistence type="predicted"/>
<dbReference type="OrthoDB" id="1393670at2759"/>
<dbReference type="PANTHER" id="PTHR17630:SF44">
    <property type="entry name" value="PROTEIN AIM2"/>
    <property type="match status" value="1"/>
</dbReference>
<dbReference type="InterPro" id="IPR002925">
    <property type="entry name" value="Dienelactn_hydro"/>
</dbReference>
<dbReference type="SUPFAM" id="SSF53474">
    <property type="entry name" value="alpha/beta-Hydrolases"/>
    <property type="match status" value="1"/>
</dbReference>
<protein>
    <recommendedName>
        <fullName evidence="1">Dienelactone hydrolase domain-containing protein</fullName>
    </recommendedName>
</protein>
<dbReference type="STRING" id="930991.A0A0D0DDR1"/>
<dbReference type="PANTHER" id="PTHR17630">
    <property type="entry name" value="DIENELACTONE HYDROLASE"/>
    <property type="match status" value="1"/>
</dbReference>
<evidence type="ECO:0000259" key="1">
    <source>
        <dbReference type="Pfam" id="PF01738"/>
    </source>
</evidence>
<dbReference type="GO" id="GO:0016787">
    <property type="term" value="F:hydrolase activity"/>
    <property type="evidence" value="ECO:0007669"/>
    <property type="project" value="InterPro"/>
</dbReference>
<evidence type="ECO:0000313" key="3">
    <source>
        <dbReference type="Proteomes" id="UP000054538"/>
    </source>
</evidence>
<dbReference type="Proteomes" id="UP000054538">
    <property type="component" value="Unassembled WGS sequence"/>
</dbReference>
<accession>A0A0D0DDR1</accession>
<dbReference type="HOGENOM" id="CLU_054590_2_1_1"/>
<dbReference type="AlphaFoldDB" id="A0A0D0DDR1"/>
<organism evidence="2 3">
    <name type="scientific">Paxillus rubicundulus Ve08.2h10</name>
    <dbReference type="NCBI Taxonomy" id="930991"/>
    <lineage>
        <taxon>Eukaryota</taxon>
        <taxon>Fungi</taxon>
        <taxon>Dikarya</taxon>
        <taxon>Basidiomycota</taxon>
        <taxon>Agaricomycotina</taxon>
        <taxon>Agaricomycetes</taxon>
        <taxon>Agaricomycetidae</taxon>
        <taxon>Boletales</taxon>
        <taxon>Paxilineae</taxon>
        <taxon>Paxillaceae</taxon>
        <taxon>Paxillus</taxon>
    </lineage>
</organism>
<reference evidence="2 3" key="1">
    <citation type="submission" date="2014-04" db="EMBL/GenBank/DDBJ databases">
        <authorList>
            <consortium name="DOE Joint Genome Institute"/>
            <person name="Kuo A."/>
            <person name="Kohler A."/>
            <person name="Jargeat P."/>
            <person name="Nagy L.G."/>
            <person name="Floudas D."/>
            <person name="Copeland A."/>
            <person name="Barry K.W."/>
            <person name="Cichocki N."/>
            <person name="Veneault-Fourrey C."/>
            <person name="LaButti K."/>
            <person name="Lindquist E.A."/>
            <person name="Lipzen A."/>
            <person name="Lundell T."/>
            <person name="Morin E."/>
            <person name="Murat C."/>
            <person name="Sun H."/>
            <person name="Tunlid A."/>
            <person name="Henrissat B."/>
            <person name="Grigoriev I.V."/>
            <person name="Hibbett D.S."/>
            <person name="Martin F."/>
            <person name="Nordberg H.P."/>
            <person name="Cantor M.N."/>
            <person name="Hua S.X."/>
        </authorList>
    </citation>
    <scope>NUCLEOTIDE SEQUENCE [LARGE SCALE GENOMIC DNA]</scope>
    <source>
        <strain evidence="2 3">Ve08.2h10</strain>
    </source>
</reference>
<feature type="domain" description="Dienelactone hydrolase" evidence="1">
    <location>
        <begin position="27"/>
        <end position="251"/>
    </location>
</feature>
<dbReference type="Gene3D" id="3.40.50.1820">
    <property type="entry name" value="alpha/beta hydrolase"/>
    <property type="match status" value="1"/>
</dbReference>
<dbReference type="InterPro" id="IPR029058">
    <property type="entry name" value="AB_hydrolase_fold"/>
</dbReference>
<reference evidence="3" key="2">
    <citation type="submission" date="2015-01" db="EMBL/GenBank/DDBJ databases">
        <title>Evolutionary Origins and Diversification of the Mycorrhizal Mutualists.</title>
        <authorList>
            <consortium name="DOE Joint Genome Institute"/>
            <consortium name="Mycorrhizal Genomics Consortium"/>
            <person name="Kohler A."/>
            <person name="Kuo A."/>
            <person name="Nagy L.G."/>
            <person name="Floudas D."/>
            <person name="Copeland A."/>
            <person name="Barry K.W."/>
            <person name="Cichocki N."/>
            <person name="Veneault-Fourrey C."/>
            <person name="LaButti K."/>
            <person name="Lindquist E.A."/>
            <person name="Lipzen A."/>
            <person name="Lundell T."/>
            <person name="Morin E."/>
            <person name="Murat C."/>
            <person name="Riley R."/>
            <person name="Ohm R."/>
            <person name="Sun H."/>
            <person name="Tunlid A."/>
            <person name="Henrissat B."/>
            <person name="Grigoriev I.V."/>
            <person name="Hibbett D.S."/>
            <person name="Martin F."/>
        </authorList>
    </citation>
    <scope>NUCLEOTIDE SEQUENCE [LARGE SCALE GENOMIC DNA]</scope>
    <source>
        <strain evidence="3">Ve08.2h10</strain>
    </source>
</reference>
<name>A0A0D0DDR1_9AGAM</name>
<keyword evidence="3" id="KW-1185">Reference proteome</keyword>
<gene>
    <name evidence="2" type="ORF">PAXRUDRAFT_834365</name>
</gene>
<dbReference type="Pfam" id="PF01738">
    <property type="entry name" value="DLH"/>
    <property type="match status" value="1"/>
</dbReference>
<dbReference type="EMBL" id="KN826435">
    <property type="protein sequence ID" value="KIK78909.1"/>
    <property type="molecule type" value="Genomic_DNA"/>
</dbReference>
<dbReference type="InParanoid" id="A0A0D0DDR1"/>